<feature type="compositionally biased region" description="Basic residues" evidence="1">
    <location>
        <begin position="117"/>
        <end position="126"/>
    </location>
</feature>
<evidence type="ECO:0000313" key="3">
    <source>
        <dbReference type="Proteomes" id="UP000299102"/>
    </source>
</evidence>
<evidence type="ECO:0000313" key="2">
    <source>
        <dbReference type="EMBL" id="GBP56253.1"/>
    </source>
</evidence>
<evidence type="ECO:0000256" key="1">
    <source>
        <dbReference type="SAM" id="MobiDB-lite"/>
    </source>
</evidence>
<accession>A0A4C1WZ98</accession>
<feature type="region of interest" description="Disordered" evidence="1">
    <location>
        <begin position="74"/>
        <end position="93"/>
    </location>
</feature>
<comment type="caution">
    <text evidence="2">The sequence shown here is derived from an EMBL/GenBank/DDBJ whole genome shotgun (WGS) entry which is preliminary data.</text>
</comment>
<protein>
    <submittedName>
        <fullName evidence="2">Uncharacterized protein</fullName>
    </submittedName>
</protein>
<feature type="region of interest" description="Disordered" evidence="1">
    <location>
        <begin position="117"/>
        <end position="139"/>
    </location>
</feature>
<sequence>MHVCAATPQRTSTRATRGTCARDKRTFLNNLAAVNTDCNRYRSVQLESAAEVRTREVGRPPIDTRLQRRRAGGIGGQNRVKSHARDETCKHPTPIPQLVYTRLRSQTLDENITHPRIHKKRRKHGKSCVDKSRGGRGPLFLARPDEAARVPPPKAAPAAAGALVLRILIPFPEVAGG</sequence>
<gene>
    <name evidence="2" type="ORF">EVAR_37328_1</name>
</gene>
<keyword evidence="3" id="KW-1185">Reference proteome</keyword>
<organism evidence="2 3">
    <name type="scientific">Eumeta variegata</name>
    <name type="common">Bagworm moth</name>
    <name type="synonym">Eumeta japonica</name>
    <dbReference type="NCBI Taxonomy" id="151549"/>
    <lineage>
        <taxon>Eukaryota</taxon>
        <taxon>Metazoa</taxon>
        <taxon>Ecdysozoa</taxon>
        <taxon>Arthropoda</taxon>
        <taxon>Hexapoda</taxon>
        <taxon>Insecta</taxon>
        <taxon>Pterygota</taxon>
        <taxon>Neoptera</taxon>
        <taxon>Endopterygota</taxon>
        <taxon>Lepidoptera</taxon>
        <taxon>Glossata</taxon>
        <taxon>Ditrysia</taxon>
        <taxon>Tineoidea</taxon>
        <taxon>Psychidae</taxon>
        <taxon>Oiketicinae</taxon>
        <taxon>Eumeta</taxon>
    </lineage>
</organism>
<dbReference type="AlphaFoldDB" id="A0A4C1WZ98"/>
<reference evidence="2 3" key="1">
    <citation type="journal article" date="2019" name="Commun. Biol.">
        <title>The bagworm genome reveals a unique fibroin gene that provides high tensile strength.</title>
        <authorList>
            <person name="Kono N."/>
            <person name="Nakamura H."/>
            <person name="Ohtoshi R."/>
            <person name="Tomita M."/>
            <person name="Numata K."/>
            <person name="Arakawa K."/>
        </authorList>
    </citation>
    <scope>NUCLEOTIDE SEQUENCE [LARGE SCALE GENOMIC DNA]</scope>
</reference>
<dbReference type="Proteomes" id="UP000299102">
    <property type="component" value="Unassembled WGS sequence"/>
</dbReference>
<dbReference type="EMBL" id="BGZK01000688">
    <property type="protein sequence ID" value="GBP56253.1"/>
    <property type="molecule type" value="Genomic_DNA"/>
</dbReference>
<name>A0A4C1WZ98_EUMVA</name>
<proteinExistence type="predicted"/>